<dbReference type="Proteomes" id="UP000267606">
    <property type="component" value="Unassembled WGS sequence"/>
</dbReference>
<dbReference type="AlphaFoldDB" id="A0A183HYT4"/>
<accession>A0A183HYT4</accession>
<sequence length="403" mass="46937">MGLQTVPRRRLMRVPSLFIFDAKINFPAKMLLRAECQVPFIVANGPRSMELNFNYLCQSSTFYEVQILSSEIIIDVAGLHPKNPTLIVTCQNEQRMKIFGLIKIGFGASKDANNSADADTILNETQERDFEHTFFIRGMDPFLESVHNIITSMEYENGLISFRILITYQATEFMEFVKRKGKLRQLTSAELWSSLNFEAYQKHELLNINSYLYPKWILYMGTKYFNRLINENSAINHTRLNYSGDIVTYALSLALQNWFREELQQNIKKMCQTIELLYILKPINMDIVIETLAIELESAIFAKWKSLDLDELVEILTLPKCPELEKLKIAVRSVIIDAHEEQFEQQYNEQSAGKRCALYRDLIFSGALDETTKPVESELEKLKLMSKKMNMVEKRVKFDHFWI</sequence>
<reference evidence="1 2" key="2">
    <citation type="submission" date="2018-11" db="EMBL/GenBank/DDBJ databases">
        <authorList>
            <consortium name="Pathogen Informatics"/>
        </authorList>
    </citation>
    <scope>NUCLEOTIDE SEQUENCE [LARGE SCALE GENOMIC DNA]</scope>
</reference>
<keyword evidence="2" id="KW-1185">Reference proteome</keyword>
<evidence type="ECO:0000313" key="1">
    <source>
        <dbReference type="EMBL" id="VDP11818.1"/>
    </source>
</evidence>
<gene>
    <name evidence="1" type="ORF">OFLC_LOCUS12646</name>
</gene>
<dbReference type="WBParaSite" id="OFLC_0001264701-mRNA-1">
    <property type="protein sequence ID" value="OFLC_0001264701-mRNA-1"/>
    <property type="gene ID" value="OFLC_0001264701"/>
</dbReference>
<evidence type="ECO:0000313" key="2">
    <source>
        <dbReference type="Proteomes" id="UP000267606"/>
    </source>
</evidence>
<reference evidence="3" key="1">
    <citation type="submission" date="2016-06" db="UniProtKB">
        <authorList>
            <consortium name="WormBaseParasite"/>
        </authorList>
    </citation>
    <scope>IDENTIFICATION</scope>
</reference>
<name>A0A183HYT4_9BILA</name>
<protein>
    <submittedName>
        <fullName evidence="3">BTB domain-containing protein</fullName>
    </submittedName>
</protein>
<proteinExistence type="predicted"/>
<evidence type="ECO:0000313" key="3">
    <source>
        <dbReference type="WBParaSite" id="OFLC_0001264701-mRNA-1"/>
    </source>
</evidence>
<dbReference type="EMBL" id="UZAJ01039892">
    <property type="protein sequence ID" value="VDP11818.1"/>
    <property type="molecule type" value="Genomic_DNA"/>
</dbReference>
<organism evidence="3">
    <name type="scientific">Onchocerca flexuosa</name>
    <dbReference type="NCBI Taxonomy" id="387005"/>
    <lineage>
        <taxon>Eukaryota</taxon>
        <taxon>Metazoa</taxon>
        <taxon>Ecdysozoa</taxon>
        <taxon>Nematoda</taxon>
        <taxon>Chromadorea</taxon>
        <taxon>Rhabditida</taxon>
        <taxon>Spirurina</taxon>
        <taxon>Spiruromorpha</taxon>
        <taxon>Filarioidea</taxon>
        <taxon>Onchocercidae</taxon>
        <taxon>Onchocerca</taxon>
    </lineage>
</organism>